<dbReference type="GO" id="GO:0008483">
    <property type="term" value="F:transaminase activity"/>
    <property type="evidence" value="ECO:0007669"/>
    <property type="project" value="UniProtKB-KW"/>
</dbReference>
<dbReference type="InterPro" id="IPR015424">
    <property type="entry name" value="PyrdxlP-dep_Trfase"/>
</dbReference>
<dbReference type="RefSeq" id="WP_167124892.1">
    <property type="nucleotide sequence ID" value="NZ_JAAQQR010000003.1"/>
</dbReference>
<evidence type="ECO:0000313" key="5">
    <source>
        <dbReference type="Proteomes" id="UP001429601"/>
    </source>
</evidence>
<evidence type="ECO:0000256" key="2">
    <source>
        <dbReference type="ARBA" id="ARBA00037999"/>
    </source>
</evidence>
<evidence type="ECO:0000256" key="3">
    <source>
        <dbReference type="RuleBase" id="RU004508"/>
    </source>
</evidence>
<sequence length="426" mass="46474">MSAMRRQPFREVPPTDGLPLRLADLLPGSSDLTGTLAAQLGTPPLLLTCSGTAAFMVALRTLSERAPQRRDVVVPAYTCPLVAIAVHALGLRLRLCDTRAGHFDMDETELSAICNEETLAVVPTHLAGLVADVDAASRIARRVGAWVIEDAAQALGALDHGHSVGLRGDIGFFSLAAGKGLSIYEGGLLVSRDETLRDAMRRTHEAMLPYDRRWEWRRSLELLGLAALYRPVGLTVAYGMPLKRRLRRGDTVAAVGDDFPARIPMHRVGTWRQGVGAKAAARWPGFLAERRARAARRIDRLRRIEGLEVLLPREGSEGSWPFLLLRFPDAARCNVVLGDLWCAGVGVSRLFVHALTDYTYLADRVPRVPTPHARTFAQCTATLSNSAWLDEATFERVAKAIERALTQAETPDTSPCAARSPQAGAR</sequence>
<comment type="caution">
    <text evidence="4">The sequence shown here is derived from an EMBL/GenBank/DDBJ whole genome shotgun (WGS) entry which is preliminary data.</text>
</comment>
<dbReference type="Proteomes" id="UP001429601">
    <property type="component" value="Unassembled WGS sequence"/>
</dbReference>
<keyword evidence="1 3" id="KW-0663">Pyridoxal phosphate</keyword>
<dbReference type="Gene3D" id="3.40.640.10">
    <property type="entry name" value="Type I PLP-dependent aspartate aminotransferase-like (Major domain)"/>
    <property type="match status" value="1"/>
</dbReference>
<evidence type="ECO:0000313" key="4">
    <source>
        <dbReference type="EMBL" id="NID04854.1"/>
    </source>
</evidence>
<dbReference type="SUPFAM" id="SSF53383">
    <property type="entry name" value="PLP-dependent transferases"/>
    <property type="match status" value="1"/>
</dbReference>
<organism evidence="4 5">
    <name type="scientific">Luteibacter jiangsuensis</name>
    <dbReference type="NCBI Taxonomy" id="637577"/>
    <lineage>
        <taxon>Bacteria</taxon>
        <taxon>Pseudomonadati</taxon>
        <taxon>Pseudomonadota</taxon>
        <taxon>Gammaproteobacteria</taxon>
        <taxon>Lysobacterales</taxon>
        <taxon>Rhodanobacteraceae</taxon>
        <taxon>Luteibacter</taxon>
    </lineage>
</organism>
<keyword evidence="5" id="KW-1185">Reference proteome</keyword>
<dbReference type="Pfam" id="PF01041">
    <property type="entry name" value="DegT_DnrJ_EryC1"/>
    <property type="match status" value="1"/>
</dbReference>
<reference evidence="4 5" key="1">
    <citation type="journal article" date="2011" name="Curr. Microbiol.">
        <title>Luteibacter jiangsuensis sp. nov.: a methamidophos-degrading bacterium isolated from a methamidophos-manufacturing factory.</title>
        <authorList>
            <person name="Wang L."/>
            <person name="Wang G.L."/>
            <person name="Li S.P."/>
            <person name="Jiang J.D."/>
        </authorList>
    </citation>
    <scope>NUCLEOTIDE SEQUENCE [LARGE SCALE GENOMIC DNA]</scope>
    <source>
        <strain evidence="4 5">CGMCC 1.10133</strain>
    </source>
</reference>
<gene>
    <name evidence="4" type="ORF">HBF26_08140</name>
</gene>
<dbReference type="PANTHER" id="PTHR30244:SF34">
    <property type="entry name" value="DTDP-4-AMINO-4,6-DIDEOXYGALACTOSE TRANSAMINASE"/>
    <property type="match status" value="1"/>
</dbReference>
<name>A0ABX0Q2W1_9GAMM</name>
<protein>
    <submittedName>
        <fullName evidence="4">Nucleotide sugar aminotransferase</fullName>
    </submittedName>
</protein>
<dbReference type="PIRSF" id="PIRSF000390">
    <property type="entry name" value="PLP_StrS"/>
    <property type="match status" value="1"/>
</dbReference>
<dbReference type="Gene3D" id="3.90.1150.10">
    <property type="entry name" value="Aspartate Aminotransferase, domain 1"/>
    <property type="match status" value="1"/>
</dbReference>
<keyword evidence="4" id="KW-0032">Aminotransferase</keyword>
<proteinExistence type="inferred from homology"/>
<dbReference type="InterPro" id="IPR000653">
    <property type="entry name" value="DegT/StrS_aminotransferase"/>
</dbReference>
<accession>A0ABX0Q2W1</accession>
<comment type="similarity">
    <text evidence="2 3">Belongs to the DegT/DnrJ/EryC1 family.</text>
</comment>
<dbReference type="InterPro" id="IPR015421">
    <property type="entry name" value="PyrdxlP-dep_Trfase_major"/>
</dbReference>
<evidence type="ECO:0000256" key="1">
    <source>
        <dbReference type="ARBA" id="ARBA00022898"/>
    </source>
</evidence>
<dbReference type="InterPro" id="IPR015422">
    <property type="entry name" value="PyrdxlP-dep_Trfase_small"/>
</dbReference>
<dbReference type="EMBL" id="JAAQQR010000003">
    <property type="protein sequence ID" value="NID04854.1"/>
    <property type="molecule type" value="Genomic_DNA"/>
</dbReference>
<dbReference type="PANTHER" id="PTHR30244">
    <property type="entry name" value="TRANSAMINASE"/>
    <property type="match status" value="1"/>
</dbReference>
<keyword evidence="4" id="KW-0808">Transferase</keyword>